<dbReference type="InterPro" id="IPR037117">
    <property type="entry name" value="Dihydroorotate_DH_ele_sf"/>
</dbReference>
<dbReference type="PANTHER" id="PTHR43513:SF3">
    <property type="entry name" value="DIHYDROOROTATE DEHYDROGENASE B (NAD(+)), ELECTRON TRANSFER SUBUNIT-RELATED"/>
    <property type="match status" value="1"/>
</dbReference>
<evidence type="ECO:0000256" key="1">
    <source>
        <dbReference type="ARBA" id="ARBA00006422"/>
    </source>
</evidence>
<gene>
    <name evidence="12" type="primary">pyrDII</name>
    <name evidence="12" type="ORF">GCM10011584_26390</name>
</gene>
<dbReference type="SUPFAM" id="SSF63380">
    <property type="entry name" value="Riboflavin synthase domain-like"/>
    <property type="match status" value="1"/>
</dbReference>
<proteinExistence type="inferred from homology"/>
<evidence type="ECO:0000256" key="3">
    <source>
        <dbReference type="ARBA" id="ARBA00022630"/>
    </source>
</evidence>
<reference evidence="13" key="1">
    <citation type="journal article" date="2019" name="Int. J. Syst. Evol. Microbiol.">
        <title>The Global Catalogue of Microorganisms (GCM) 10K type strain sequencing project: providing services to taxonomists for standard genome sequencing and annotation.</title>
        <authorList>
            <consortium name="The Broad Institute Genomics Platform"/>
            <consortium name="The Broad Institute Genome Sequencing Center for Infectious Disease"/>
            <person name="Wu L."/>
            <person name="Ma J."/>
        </authorList>
    </citation>
    <scope>NUCLEOTIDE SEQUENCE [LARGE SCALE GENOMIC DNA]</scope>
    <source>
        <strain evidence="13">CGMCC 4.7371</strain>
    </source>
</reference>
<keyword evidence="6" id="KW-0274">FAD</keyword>
<evidence type="ECO:0000256" key="2">
    <source>
        <dbReference type="ARBA" id="ARBA00022448"/>
    </source>
</evidence>
<comment type="cofactor">
    <cofactor evidence="10">
        <name>[2Fe-2S] cluster</name>
        <dbReference type="ChEBI" id="CHEBI:190135"/>
    </cofactor>
</comment>
<evidence type="ECO:0000256" key="4">
    <source>
        <dbReference type="ARBA" id="ARBA00022714"/>
    </source>
</evidence>
<dbReference type="InterPro" id="IPR039261">
    <property type="entry name" value="FNR_nucleotide-bd"/>
</dbReference>
<keyword evidence="3" id="KW-0285">Flavoprotein</keyword>
<evidence type="ECO:0000256" key="8">
    <source>
        <dbReference type="ARBA" id="ARBA00023004"/>
    </source>
</evidence>
<dbReference type="PANTHER" id="PTHR43513">
    <property type="entry name" value="DIHYDROOROTATE DEHYDROGENASE B (NAD(+)), ELECTRON TRANSFER SUBUNIT"/>
    <property type="match status" value="1"/>
</dbReference>
<comment type="caution">
    <text evidence="12">The sequence shown here is derived from an EMBL/GenBank/DDBJ whole genome shotgun (WGS) entry which is preliminary data.</text>
</comment>
<evidence type="ECO:0000256" key="10">
    <source>
        <dbReference type="ARBA" id="ARBA00034078"/>
    </source>
</evidence>
<keyword evidence="4" id="KW-0001">2Fe-2S</keyword>
<dbReference type="Gene3D" id="2.10.240.10">
    <property type="entry name" value="Dihydroorotate dehydrogenase, electron transfer subunit"/>
    <property type="match status" value="1"/>
</dbReference>
<evidence type="ECO:0000256" key="6">
    <source>
        <dbReference type="ARBA" id="ARBA00022827"/>
    </source>
</evidence>
<dbReference type="InterPro" id="IPR012165">
    <property type="entry name" value="Cyt_c3_hydrogenase_gsu"/>
</dbReference>
<comment type="similarity">
    <text evidence="1">Belongs to the PyrK family.</text>
</comment>
<keyword evidence="9" id="KW-0411">Iron-sulfur</keyword>
<keyword evidence="8" id="KW-0408">Iron</keyword>
<accession>A0ABQ2NEJ7</accession>
<feature type="domain" description="FAD-binding FR-type" evidence="11">
    <location>
        <begin position="1"/>
        <end position="107"/>
    </location>
</feature>
<evidence type="ECO:0000313" key="12">
    <source>
        <dbReference type="EMBL" id="GGO91695.1"/>
    </source>
</evidence>
<dbReference type="InterPro" id="IPR017927">
    <property type="entry name" value="FAD-bd_FR_type"/>
</dbReference>
<sequence>MTGQATAEVRVSERVGAFQHVTLAAPGVVETFRPGNFVSVALGSPGPGDAHLLRRSYWVHRVRASSTHGATVDLVVRPDGVGGQWLAGLPVGSPVDLVGPLGRPFAQPKEAVPCLLVGEGYAASALFPLAERLVERGCPVTFLLAGDTASEVIDGLDVRRSARAVTVVTADGSMGAQGSVAQALPGALQRSEASVVYAAGPTSTLHAVAGISEQHGAWSQVALEVPQPCGTGLCHGCIVPAVGEDAIAHRVRACAEGPVFRGDRIQWGLL</sequence>
<keyword evidence="5" id="KW-0479">Metal-binding</keyword>
<dbReference type="Proteomes" id="UP000655410">
    <property type="component" value="Unassembled WGS sequence"/>
</dbReference>
<organism evidence="12 13">
    <name type="scientific">Nocardioides phosphati</name>
    <dbReference type="NCBI Taxonomy" id="1867775"/>
    <lineage>
        <taxon>Bacteria</taxon>
        <taxon>Bacillati</taxon>
        <taxon>Actinomycetota</taxon>
        <taxon>Actinomycetes</taxon>
        <taxon>Propionibacteriales</taxon>
        <taxon>Nocardioidaceae</taxon>
        <taxon>Nocardioides</taxon>
    </lineage>
</organism>
<dbReference type="InterPro" id="IPR050353">
    <property type="entry name" value="PyrK_electron_transfer"/>
</dbReference>
<name>A0ABQ2NEJ7_9ACTN</name>
<dbReference type="Gene3D" id="3.40.50.80">
    <property type="entry name" value="Nucleotide-binding domain of ferredoxin-NADP reductase (FNR) module"/>
    <property type="match status" value="1"/>
</dbReference>
<protein>
    <submittedName>
        <fullName evidence="12">Dihydroorotate oxidase</fullName>
    </submittedName>
</protein>
<dbReference type="PROSITE" id="PS51384">
    <property type="entry name" value="FAD_FR"/>
    <property type="match status" value="1"/>
</dbReference>
<evidence type="ECO:0000256" key="7">
    <source>
        <dbReference type="ARBA" id="ARBA00022982"/>
    </source>
</evidence>
<evidence type="ECO:0000256" key="5">
    <source>
        <dbReference type="ARBA" id="ARBA00022723"/>
    </source>
</evidence>
<dbReference type="SUPFAM" id="SSF52343">
    <property type="entry name" value="Ferredoxin reductase-like, C-terminal NADP-linked domain"/>
    <property type="match status" value="1"/>
</dbReference>
<dbReference type="RefSeq" id="WP_188784488.1">
    <property type="nucleotide sequence ID" value="NZ_BMNI01000007.1"/>
</dbReference>
<dbReference type="InterPro" id="IPR017938">
    <property type="entry name" value="Riboflavin_synthase-like_b-brl"/>
</dbReference>
<evidence type="ECO:0000313" key="13">
    <source>
        <dbReference type="Proteomes" id="UP000655410"/>
    </source>
</evidence>
<evidence type="ECO:0000259" key="11">
    <source>
        <dbReference type="PROSITE" id="PS51384"/>
    </source>
</evidence>
<keyword evidence="13" id="KW-1185">Reference proteome</keyword>
<dbReference type="PIRSF" id="PIRSF006816">
    <property type="entry name" value="Cyc3_hyd_g"/>
    <property type="match status" value="1"/>
</dbReference>
<dbReference type="Pfam" id="PF10418">
    <property type="entry name" value="DHODB_Fe-S_bind"/>
    <property type="match status" value="1"/>
</dbReference>
<dbReference type="InterPro" id="IPR019480">
    <property type="entry name" value="Dihydroorotate_DH_Fe-S-bd"/>
</dbReference>
<keyword evidence="2" id="KW-0813">Transport</keyword>
<evidence type="ECO:0000256" key="9">
    <source>
        <dbReference type="ARBA" id="ARBA00023014"/>
    </source>
</evidence>
<dbReference type="Gene3D" id="2.40.30.10">
    <property type="entry name" value="Translation factors"/>
    <property type="match status" value="1"/>
</dbReference>
<dbReference type="EMBL" id="BMNI01000007">
    <property type="protein sequence ID" value="GGO91695.1"/>
    <property type="molecule type" value="Genomic_DNA"/>
</dbReference>
<keyword evidence="7" id="KW-0249">Electron transport</keyword>